<dbReference type="HOGENOM" id="CLU_3032462_0_0_1"/>
<dbReference type="AlphaFoldDB" id="X0D738"/>
<reference evidence="1 2" key="1">
    <citation type="submission" date="2011-11" db="EMBL/GenBank/DDBJ databases">
        <title>The Genome Sequence of Fusarium oxysporum PHW815.</title>
        <authorList>
            <consortium name="The Broad Institute Genome Sequencing Platform"/>
            <person name="Ma L.-J."/>
            <person name="Gale L.R."/>
            <person name="Schwartz D.C."/>
            <person name="Zhou S."/>
            <person name="Corby-Kistler H."/>
            <person name="Young S.K."/>
            <person name="Zeng Q."/>
            <person name="Gargeya S."/>
            <person name="Fitzgerald M."/>
            <person name="Haas B."/>
            <person name="Abouelleil A."/>
            <person name="Alvarado L."/>
            <person name="Arachchi H.M."/>
            <person name="Berlin A."/>
            <person name="Brown A."/>
            <person name="Chapman S.B."/>
            <person name="Chen Z."/>
            <person name="Dunbar C."/>
            <person name="Freedman E."/>
            <person name="Gearin G."/>
            <person name="Goldberg J."/>
            <person name="Griggs A."/>
            <person name="Gujja S."/>
            <person name="Heiman D."/>
            <person name="Howarth C."/>
            <person name="Larson L."/>
            <person name="Lui A."/>
            <person name="MacDonald P.J.P."/>
            <person name="Montmayeur A."/>
            <person name="Murphy C."/>
            <person name="Neiman D."/>
            <person name="Pearson M."/>
            <person name="Priest M."/>
            <person name="Roberts A."/>
            <person name="Saif S."/>
            <person name="Shea T."/>
            <person name="Shenoy N."/>
            <person name="Sisk P."/>
            <person name="Stolte C."/>
            <person name="Sykes S."/>
            <person name="Wortman J."/>
            <person name="Nusbaum C."/>
            <person name="Birren B."/>
        </authorList>
    </citation>
    <scope>NUCLEOTIDE SEQUENCE [LARGE SCALE GENOMIC DNA]</scope>
    <source>
        <strain evidence="1 2">54005</strain>
    </source>
</reference>
<dbReference type="Proteomes" id="UP000030663">
    <property type="component" value="Unassembled WGS sequence"/>
</dbReference>
<sequence>MPRRIIGGQATYYQVEYPYQGSKALRLGNCLVAISPSNQWISSSTALRQDQPLTG</sequence>
<gene>
    <name evidence="1" type="ORF">FOQG_01906</name>
</gene>
<dbReference type="EMBL" id="JH658363">
    <property type="protein sequence ID" value="EXK99368.1"/>
    <property type="molecule type" value="Genomic_DNA"/>
</dbReference>
<keyword evidence="2" id="KW-1185">Reference proteome</keyword>
<proteinExistence type="predicted"/>
<evidence type="ECO:0000313" key="1">
    <source>
        <dbReference type="EMBL" id="EXK99368.1"/>
    </source>
</evidence>
<evidence type="ECO:0000313" key="2">
    <source>
        <dbReference type="Proteomes" id="UP000030663"/>
    </source>
</evidence>
<accession>X0D738</accession>
<organism evidence="1 2">
    <name type="scientific">Fusarium oxysporum f. sp. raphani 54005</name>
    <dbReference type="NCBI Taxonomy" id="1089458"/>
    <lineage>
        <taxon>Eukaryota</taxon>
        <taxon>Fungi</taxon>
        <taxon>Dikarya</taxon>
        <taxon>Ascomycota</taxon>
        <taxon>Pezizomycotina</taxon>
        <taxon>Sordariomycetes</taxon>
        <taxon>Hypocreomycetidae</taxon>
        <taxon>Hypocreales</taxon>
        <taxon>Nectriaceae</taxon>
        <taxon>Fusarium</taxon>
        <taxon>Fusarium oxysporum species complex</taxon>
    </lineage>
</organism>
<protein>
    <submittedName>
        <fullName evidence="1">Uncharacterized protein</fullName>
    </submittedName>
</protein>
<name>X0D738_FUSOX</name>